<dbReference type="Gene3D" id="3.40.1190.10">
    <property type="entry name" value="Mur-like, catalytic domain"/>
    <property type="match status" value="1"/>
</dbReference>
<keyword evidence="7 14" id="KW-0547">Nucleotide-binding</keyword>
<keyword evidence="15" id="KW-0472">Membrane</keyword>
<accession>A0ABY7QXQ1</accession>
<evidence type="ECO:0000259" key="18">
    <source>
        <dbReference type="Pfam" id="PF08245"/>
    </source>
</evidence>
<feature type="domain" description="Mur ligase central" evidence="18">
    <location>
        <begin position="117"/>
        <end position="296"/>
    </location>
</feature>
<comment type="pathway">
    <text evidence="2 14">Cell wall biogenesis; peptidoglycan biosynthesis.</text>
</comment>
<keyword evidence="10 14" id="KW-0573">Peptidoglycan synthesis</keyword>
<feature type="domain" description="Mur ligase C-terminal" evidence="17">
    <location>
        <begin position="318"/>
        <end position="447"/>
    </location>
</feature>
<protein>
    <recommendedName>
        <fullName evidence="3 14">UDP-N-acetylmuramate--L-alanine ligase</fullName>
        <ecNumber evidence="3 14">6.3.2.8</ecNumber>
    </recommendedName>
    <alternativeName>
        <fullName evidence="14">UDP-N-acetylmuramoyl-L-alanine synthetase</fullName>
    </alternativeName>
</protein>
<comment type="subcellular location">
    <subcellularLocation>
        <location evidence="1 14">Cytoplasm</location>
    </subcellularLocation>
</comment>
<dbReference type="InterPro" id="IPR005758">
    <property type="entry name" value="UDP-N-AcMur_Ala_ligase_MurC"/>
</dbReference>
<dbReference type="Pfam" id="PF02875">
    <property type="entry name" value="Mur_ligase_C"/>
    <property type="match status" value="1"/>
</dbReference>
<evidence type="ECO:0000256" key="4">
    <source>
        <dbReference type="ARBA" id="ARBA00022490"/>
    </source>
</evidence>
<dbReference type="InterPro" id="IPR013221">
    <property type="entry name" value="Mur_ligase_cen"/>
</dbReference>
<dbReference type="InterPro" id="IPR036615">
    <property type="entry name" value="Mur_ligase_C_dom_sf"/>
</dbReference>
<dbReference type="RefSeq" id="WP_271192253.1">
    <property type="nucleotide sequence ID" value="NZ_CP115667.1"/>
</dbReference>
<keyword evidence="11 14" id="KW-0131">Cell cycle</keyword>
<dbReference type="InterPro" id="IPR000713">
    <property type="entry name" value="Mur_ligase_N"/>
</dbReference>
<evidence type="ECO:0000256" key="15">
    <source>
        <dbReference type="SAM" id="Phobius"/>
    </source>
</evidence>
<evidence type="ECO:0000256" key="1">
    <source>
        <dbReference type="ARBA" id="ARBA00004496"/>
    </source>
</evidence>
<name>A0ABY7QXQ1_9FIRM</name>
<keyword evidence="15" id="KW-0812">Transmembrane</keyword>
<dbReference type="SUPFAM" id="SSF51984">
    <property type="entry name" value="MurCD N-terminal domain"/>
    <property type="match status" value="1"/>
</dbReference>
<keyword evidence="6 14" id="KW-0132">Cell division</keyword>
<dbReference type="Pfam" id="PF08245">
    <property type="entry name" value="Mur_ligase_M"/>
    <property type="match status" value="1"/>
</dbReference>
<keyword evidence="8 14" id="KW-0067">ATP-binding</keyword>
<keyword evidence="15" id="KW-1133">Transmembrane helix</keyword>
<feature type="transmembrane region" description="Helical" evidence="15">
    <location>
        <begin position="12"/>
        <end position="32"/>
    </location>
</feature>
<evidence type="ECO:0000256" key="5">
    <source>
        <dbReference type="ARBA" id="ARBA00022598"/>
    </source>
</evidence>
<keyword evidence="12 14" id="KW-0961">Cell wall biogenesis/degradation</keyword>
<evidence type="ECO:0000256" key="2">
    <source>
        <dbReference type="ARBA" id="ARBA00004752"/>
    </source>
</evidence>
<evidence type="ECO:0000256" key="7">
    <source>
        <dbReference type="ARBA" id="ARBA00022741"/>
    </source>
</evidence>
<evidence type="ECO:0000256" key="6">
    <source>
        <dbReference type="ARBA" id="ARBA00022618"/>
    </source>
</evidence>
<evidence type="ECO:0000256" key="9">
    <source>
        <dbReference type="ARBA" id="ARBA00022960"/>
    </source>
</evidence>
<evidence type="ECO:0000256" key="12">
    <source>
        <dbReference type="ARBA" id="ARBA00023316"/>
    </source>
</evidence>
<dbReference type="PANTHER" id="PTHR43445">
    <property type="entry name" value="UDP-N-ACETYLMURAMATE--L-ALANINE LIGASE-RELATED"/>
    <property type="match status" value="1"/>
</dbReference>
<keyword evidence="9 14" id="KW-0133">Cell shape</keyword>
<dbReference type="InterPro" id="IPR004101">
    <property type="entry name" value="Mur_ligase_C"/>
</dbReference>
<dbReference type="HAMAP" id="MF_00046">
    <property type="entry name" value="MurC"/>
    <property type="match status" value="1"/>
</dbReference>
<dbReference type="Gene3D" id="3.40.50.720">
    <property type="entry name" value="NAD(P)-binding Rossmann-like Domain"/>
    <property type="match status" value="1"/>
</dbReference>
<sequence>MNNFNIDEHNYHHIHFIGIGGISMSAIAEILLSMGYKVSGSDRASSDITHRLEHLGATIYYAHSADNLNDADLVIYTDAISLDNPELQGAVDQKLDLVDRATFLGQLMQNYTQSIGVSGTHGKTSTTSMLSNILMKTQLDPTILLGGQLDNIGGNVRVGNRKLLVTEACEYRANILKYFPTTSIILNIDEDHLDYFDNMDHIIDTFRGLVDNLAPSSLLVANIDDENVANIVKDAQCRVCTISVHKKADYTAQNINLTAKAPSYELYYGETKLGTVELQVLGEHNVYNSLAAAAAALELGVDVDTVLKGLHEYGGVHRRLEYKGTFHGADIVDDYAHHPTEIKASISALRSQTKGKLICVFQPHTFTRTKILLDAFSKSFTGCDEIIITDIYAAREKDYGDIHSKTLRDAIVTNADPAIYMKDFDDIVEYVAPKLTEGDTFVTMGAGDVYKIGRILLQESTID</sequence>
<keyword evidence="5 14" id="KW-0436">Ligase</keyword>
<evidence type="ECO:0000259" key="16">
    <source>
        <dbReference type="Pfam" id="PF01225"/>
    </source>
</evidence>
<evidence type="ECO:0000256" key="3">
    <source>
        <dbReference type="ARBA" id="ARBA00012211"/>
    </source>
</evidence>
<evidence type="ECO:0000259" key="17">
    <source>
        <dbReference type="Pfam" id="PF02875"/>
    </source>
</evidence>
<comment type="function">
    <text evidence="14">Cell wall formation.</text>
</comment>
<comment type="catalytic activity">
    <reaction evidence="13 14">
        <text>UDP-N-acetyl-alpha-D-muramate + L-alanine + ATP = UDP-N-acetyl-alpha-D-muramoyl-L-alanine + ADP + phosphate + H(+)</text>
        <dbReference type="Rhea" id="RHEA:23372"/>
        <dbReference type="ChEBI" id="CHEBI:15378"/>
        <dbReference type="ChEBI" id="CHEBI:30616"/>
        <dbReference type="ChEBI" id="CHEBI:43474"/>
        <dbReference type="ChEBI" id="CHEBI:57972"/>
        <dbReference type="ChEBI" id="CHEBI:70757"/>
        <dbReference type="ChEBI" id="CHEBI:83898"/>
        <dbReference type="ChEBI" id="CHEBI:456216"/>
        <dbReference type="EC" id="6.3.2.8"/>
    </reaction>
</comment>
<dbReference type="InterPro" id="IPR036565">
    <property type="entry name" value="Mur-like_cat_sf"/>
</dbReference>
<evidence type="ECO:0000256" key="13">
    <source>
        <dbReference type="ARBA" id="ARBA00047833"/>
    </source>
</evidence>
<evidence type="ECO:0000313" key="20">
    <source>
        <dbReference type="Proteomes" id="UP001210339"/>
    </source>
</evidence>
<feature type="domain" description="Mur ligase N-terminal catalytic" evidence="16">
    <location>
        <begin position="13"/>
        <end position="111"/>
    </location>
</feature>
<dbReference type="InterPro" id="IPR050061">
    <property type="entry name" value="MurCDEF_pg_biosynth"/>
</dbReference>
<dbReference type="NCBIfam" id="TIGR01082">
    <property type="entry name" value="murC"/>
    <property type="match status" value="1"/>
</dbReference>
<proteinExistence type="inferred from homology"/>
<gene>
    <name evidence="14 19" type="primary">murC</name>
    <name evidence="19" type="ORF">O6R05_04025</name>
</gene>
<keyword evidence="4 14" id="KW-0963">Cytoplasm</keyword>
<organism evidence="19 20">
    <name type="scientific">Peptoniphilus equinus</name>
    <dbReference type="NCBI Taxonomy" id="3016343"/>
    <lineage>
        <taxon>Bacteria</taxon>
        <taxon>Bacillati</taxon>
        <taxon>Bacillota</taxon>
        <taxon>Tissierellia</taxon>
        <taxon>Tissierellales</taxon>
        <taxon>Peptoniphilaceae</taxon>
        <taxon>Peptoniphilus</taxon>
    </lineage>
</organism>
<dbReference type="EMBL" id="CP115667">
    <property type="protein sequence ID" value="WBW50728.1"/>
    <property type="molecule type" value="Genomic_DNA"/>
</dbReference>
<feature type="binding site" evidence="14">
    <location>
        <begin position="119"/>
        <end position="125"/>
    </location>
    <ligand>
        <name>ATP</name>
        <dbReference type="ChEBI" id="CHEBI:30616"/>
    </ligand>
</feature>
<evidence type="ECO:0000313" key="19">
    <source>
        <dbReference type="EMBL" id="WBW50728.1"/>
    </source>
</evidence>
<dbReference type="GO" id="GO:0008763">
    <property type="term" value="F:UDP-N-acetylmuramate-L-alanine ligase activity"/>
    <property type="evidence" value="ECO:0007669"/>
    <property type="project" value="UniProtKB-EC"/>
</dbReference>
<dbReference type="EC" id="6.3.2.8" evidence="3 14"/>
<dbReference type="SUPFAM" id="SSF53244">
    <property type="entry name" value="MurD-like peptide ligases, peptide-binding domain"/>
    <property type="match status" value="1"/>
</dbReference>
<keyword evidence="20" id="KW-1185">Reference proteome</keyword>
<dbReference type="SUPFAM" id="SSF53623">
    <property type="entry name" value="MurD-like peptide ligases, catalytic domain"/>
    <property type="match status" value="1"/>
</dbReference>
<reference evidence="19 20" key="1">
    <citation type="submission" date="2023-01" db="EMBL/GenBank/DDBJ databases">
        <authorList>
            <person name="Lee S.H."/>
            <person name="Jung H.S."/>
            <person name="Yun J.U."/>
        </authorList>
    </citation>
    <scope>NUCLEOTIDE SEQUENCE [LARGE SCALE GENOMIC DNA]</scope>
    <source>
        <strain evidence="19 20">CBA3646</strain>
    </source>
</reference>
<dbReference type="PANTHER" id="PTHR43445:SF3">
    <property type="entry name" value="UDP-N-ACETYLMURAMATE--L-ALANINE LIGASE"/>
    <property type="match status" value="1"/>
</dbReference>
<evidence type="ECO:0000256" key="11">
    <source>
        <dbReference type="ARBA" id="ARBA00023306"/>
    </source>
</evidence>
<dbReference type="Gene3D" id="3.90.190.20">
    <property type="entry name" value="Mur ligase, C-terminal domain"/>
    <property type="match status" value="1"/>
</dbReference>
<dbReference type="Proteomes" id="UP001210339">
    <property type="component" value="Chromosome"/>
</dbReference>
<comment type="similarity">
    <text evidence="14">Belongs to the MurCDEF family.</text>
</comment>
<evidence type="ECO:0000256" key="10">
    <source>
        <dbReference type="ARBA" id="ARBA00022984"/>
    </source>
</evidence>
<evidence type="ECO:0000256" key="8">
    <source>
        <dbReference type="ARBA" id="ARBA00022840"/>
    </source>
</evidence>
<dbReference type="Pfam" id="PF01225">
    <property type="entry name" value="Mur_ligase"/>
    <property type="match status" value="1"/>
</dbReference>
<evidence type="ECO:0000256" key="14">
    <source>
        <dbReference type="HAMAP-Rule" id="MF_00046"/>
    </source>
</evidence>